<dbReference type="AlphaFoldDB" id="A0A517L486"/>
<dbReference type="OrthoDB" id="191139at2759"/>
<sequence>MNQAALPGPLARLYRLPQELLELLILHTLVPATLVSIFWRLVSFTIPLPQNFRPETSISALTDKVIFVTGGNAGIGSETVLQLAKHRPSNIIVAARNETKALRAIKEIETAVPGAQVTFMPLDLMSFKSIREAVNRFNLQCSRLDILINNAGIMATPSAKTMEGFEAQFGTNHIGHALLTKLLLPTLIKTSELPNSDVRIINVSSIAQSMAPTGGIIFDTDKLCNLNALRQYGQSKLANVLFTKGLAKRYPQITSAAVHPGMILTDLYVAADKSNLVVKLAMRYIAPLFFQLPLEGAYNQLWAATAPRDQIANGAYYLPVGKLAEGSSYARDEELVDKLWDWTEEQFEKHGYK</sequence>
<dbReference type="PRINTS" id="PR00080">
    <property type="entry name" value="SDRFAMILY"/>
</dbReference>
<evidence type="ECO:0000256" key="2">
    <source>
        <dbReference type="ARBA" id="ARBA00022857"/>
    </source>
</evidence>
<evidence type="ECO:0000256" key="1">
    <source>
        <dbReference type="ARBA" id="ARBA00006484"/>
    </source>
</evidence>
<evidence type="ECO:0000256" key="5">
    <source>
        <dbReference type="SAM" id="Phobius"/>
    </source>
</evidence>
<dbReference type="Pfam" id="PF00106">
    <property type="entry name" value="adh_short"/>
    <property type="match status" value="1"/>
</dbReference>
<dbReference type="InterPro" id="IPR002347">
    <property type="entry name" value="SDR_fam"/>
</dbReference>
<reference evidence="6 7" key="1">
    <citation type="submission" date="2019-07" db="EMBL/GenBank/DDBJ databases">
        <title>Finished genome of Venturia effusa.</title>
        <authorList>
            <person name="Young C.A."/>
            <person name="Cox M.P."/>
            <person name="Ganley A.R.D."/>
            <person name="David W.J."/>
        </authorList>
    </citation>
    <scope>NUCLEOTIDE SEQUENCE [LARGE SCALE GENOMIC DNA]</scope>
    <source>
        <strain evidence="7">albino</strain>
    </source>
</reference>
<feature type="transmembrane region" description="Helical" evidence="5">
    <location>
        <begin position="20"/>
        <end position="42"/>
    </location>
</feature>
<evidence type="ECO:0000256" key="3">
    <source>
        <dbReference type="ARBA" id="ARBA00023002"/>
    </source>
</evidence>
<dbReference type="GO" id="GO:0016491">
    <property type="term" value="F:oxidoreductase activity"/>
    <property type="evidence" value="ECO:0007669"/>
    <property type="project" value="UniProtKB-KW"/>
</dbReference>
<dbReference type="PANTHER" id="PTHR24320">
    <property type="entry name" value="RETINOL DEHYDROGENASE"/>
    <property type="match status" value="1"/>
</dbReference>
<evidence type="ECO:0000313" key="7">
    <source>
        <dbReference type="Proteomes" id="UP000316270"/>
    </source>
</evidence>
<keyword evidence="5" id="KW-1133">Transmembrane helix</keyword>
<organism evidence="6 7">
    <name type="scientific">Venturia effusa</name>
    <dbReference type="NCBI Taxonomy" id="50376"/>
    <lineage>
        <taxon>Eukaryota</taxon>
        <taxon>Fungi</taxon>
        <taxon>Dikarya</taxon>
        <taxon>Ascomycota</taxon>
        <taxon>Pezizomycotina</taxon>
        <taxon>Dothideomycetes</taxon>
        <taxon>Pleosporomycetidae</taxon>
        <taxon>Venturiales</taxon>
        <taxon>Venturiaceae</taxon>
        <taxon>Venturia</taxon>
    </lineage>
</organism>
<dbReference type="PANTHER" id="PTHR24320:SF282">
    <property type="entry name" value="WW DOMAIN-CONTAINING OXIDOREDUCTASE"/>
    <property type="match status" value="1"/>
</dbReference>
<keyword evidence="2" id="KW-0521">NADP</keyword>
<keyword evidence="5" id="KW-0812">Transmembrane</keyword>
<protein>
    <submittedName>
        <fullName evidence="6">Uncharacterized protein</fullName>
    </submittedName>
</protein>
<comment type="similarity">
    <text evidence="1 4">Belongs to the short-chain dehydrogenases/reductases (SDR) family.</text>
</comment>
<dbReference type="SUPFAM" id="SSF51735">
    <property type="entry name" value="NAD(P)-binding Rossmann-fold domains"/>
    <property type="match status" value="1"/>
</dbReference>
<accession>A0A517L486</accession>
<evidence type="ECO:0000313" key="6">
    <source>
        <dbReference type="EMBL" id="QDS70450.1"/>
    </source>
</evidence>
<keyword evidence="3" id="KW-0560">Oxidoreductase</keyword>
<gene>
    <name evidence="6" type="ORF">FKW77_009856</name>
</gene>
<dbReference type="Gene3D" id="3.40.50.720">
    <property type="entry name" value="NAD(P)-binding Rossmann-like Domain"/>
    <property type="match status" value="1"/>
</dbReference>
<dbReference type="PRINTS" id="PR00081">
    <property type="entry name" value="GDHRDH"/>
</dbReference>
<dbReference type="EMBL" id="CP042188">
    <property type="protein sequence ID" value="QDS70450.1"/>
    <property type="molecule type" value="Genomic_DNA"/>
</dbReference>
<name>A0A517L486_9PEZI</name>
<keyword evidence="7" id="KW-1185">Reference proteome</keyword>
<dbReference type="STRING" id="50376.A0A517L486"/>
<dbReference type="Proteomes" id="UP000316270">
    <property type="component" value="Chromosome 4"/>
</dbReference>
<proteinExistence type="inferred from homology"/>
<keyword evidence="5" id="KW-0472">Membrane</keyword>
<dbReference type="InterPro" id="IPR036291">
    <property type="entry name" value="NAD(P)-bd_dom_sf"/>
</dbReference>
<evidence type="ECO:0000256" key="4">
    <source>
        <dbReference type="RuleBase" id="RU000363"/>
    </source>
</evidence>